<dbReference type="InterPro" id="IPR024743">
    <property type="entry name" value="Dynein_HC_stalk"/>
</dbReference>
<comment type="caution">
    <text evidence="28">The sequence shown here is derived from an EMBL/GenBank/DDBJ whole genome shotgun (WGS) entry which is preliminary data.</text>
</comment>
<dbReference type="Gene3D" id="1.20.920.20">
    <property type="match status" value="1"/>
</dbReference>
<keyword evidence="6" id="KW-0547">Nucleotide-binding</keyword>
<sequence>LLHGLLDRVHGAASRLGDACSGVEDYAAKLAFMAQVAAQEKALEAAVSEVHALYALLEEHALAVAPEDRAAYASLSAAVATLRAAAEEAEGGRAAAVAQYSAQLDAGIEAVAQEVASLRAAAHADALLSPDTAPAAAVDELAALKAGLEKQAAEVARINSYQRLFRLRQGGCEDLAATADDVALKLSLWNGREEFALLSAEWRACRFSALDVPGVEEAVTRFHKAVAKMERGLPPNKLVPALRADVDQLRQLLPIVAALRNPALKERHWARVANAVAAAGGARLETLVDARALDARDAVLAASADASQEAALQEMLDKVVARWGGIEFAVIPYKESKDAALEDSLVAVSTMLASRYVAGIRPEVERVERQLATFSDTLDQWVQVQKSWMYMEPIFSAPDIQKQLPAESKAFDHVHRQLKEVMRRTMDRPNALQAASNPNLLESLQKIFETLETISKSLEDYLETKRIAFPRFYFLSNDELLEILAQAKNAVQPHIGKCFDGIRRLDFGEDPKSTEVLAIVSGEGERVSLGKAAVKARGGVEQWLGAVEAGMVSSLRRLAKAGVASYAEEPRDQWVQQPHNPSQLVIAVSQVYWCAAVEERLSAPDPAAGLSELHAANVEQLADLTRLVRGDLSALARHSLGALITIDVHARDVVGQLAEKGVSSVGAFDWSMQLRYYWESDDLVVNASFAYGYEYLGPQPRLVVTPMTDRCYLTLTGALHLRLGGAPAGPAGTGKTETTKDLGKALGVNCVVFNCGENLDHTFMARAASFGKFFAGLAQCGAWACFDEFNRINVEVLSVVAQQLLTVQNALRAGLDRFWFEGRPIRLVPSCGVFITMNPGYAGRTELPDNLKALFRPMAMMIPDYALVAEVMLFAEGFLDSRTLARKMVRLYKLASEQLSQQDHYDFGMRAVKSVLVMAGALRRAAPGLPEDVVLIRAMRDSNLPKFLARDVALFAAIIQDLFPGVDVPAQEHGDLEAAIVAALAGARLQAPPAFVTKVLQLNDTFDVRFGVMLVGPTGGGKTQCYRALQRALTDLRAAGHPSPKFQAVHAHVLNPKAIRMGELYGEYNALTNEWADGLASALIRAAVADTTPDKKWVVFDGPVDALWIENMNTVLDDNCTLCLPNGERIKLVPATMRMLFEVSDLAAASPATVSRCGMVYAAPGELGWRPLVQSWAGEGGALASTAPSLSPEQRAAAVALFEAHTDAGLAWVRRHGRQHIAASENSMVASLAALLQSLLDPARCGALHALEGEAFASALGALFAFAFVWAVGGNLAAGCRDAFDEFVREQLAPAAAFPGGGSVYDYQVVFARPPPGAAAAAASPGDPPPAGVELRGWSDSVPAFSYRRDLPFFQARGAAGACAAMLVPTVDTVRYAALLDLCIGVNRPLLLTGGTGVGKSVLTQSALSALAAAADAGAAPPGRRASPAWGGAAVAAAGEGRGVVAHTFVFSAQTGALDTQLLMESKLEKKRKNRLGAPAGRRVVFFVDDVNMPAREPYGAQPPIELLRQLQDFGGFYDRKGLFWKDVEDTVLCAACAPPGGGRQEVTPRFFRHFTMLSVPPPSDGATKAILSALLGGFLSDFAPDLRAMISEELLPTPAKSHYTFNMRDLSKVVQGLMLASPRTLGSRDQLARLWLHESCRVFHDRLTCEEDRTAFKKMLVELAAKHSLGAVTYEGAFGGRPLVWGDFMRPGLDLSERQYEEIPDAAKLNRVLEGYLDDLNSGGPGGMSLVFFEEAVSHIARLARILRLPRGNALLVGVGGSGKSSLTRFAAHMGGFATYQIELTRGYGRFDFREDLKKVARAAGVEGRPLVFLLPDSKIVDEGFLEDVNNMLNSGEVPGLFAPDERDAIIADVRQWAAARGAATRDGVWAAFVDRCRDNLHIVLAMSPVGDAFRARCREFPSLINCTTIDWFNAWPPEALLSVSTKFLEGTELGGPAVVSALAQACVELHTSVEEAAARFYAQLRRRVYTTPKSYLDMISLYLELLAAKREENGAARDRLLNGLRKLQETNSLVEGMRGELAALQPVLASKAAATAELLARVDRDQAEAEAVKGVVETEEADVKRMQQATQAMADEARADLEEAMPALEAALDSLKALNKNDIVEIKSFPKPPPLVQMTLEAVCILKQEKPDWDTAKRILGDVNFMRSLEEFDKDNIPDGVVKRLRRYIDDPNFTPESVAKQSKAAMSLCMWTRAMDVYNRVAKVVEPKRQALHAAQEQLDSANAALEEKQSALRAVVDRVEGLRRQLAETQAEQKRLNEQADLTRKRLERAGKLTSGLADEGVRWGATADAIGAATALLVGDVFLAAGAIAYLGAFTGAFRDELMSRWVAGCQARRIPVSQDCTLRGTLATPVEVREWMLAGLPSDDVSLDNGVLVTRCKRWPLMIDPQGQANAWVRALEARNGLRVIKPGDANFLRSLESCVRAGNPALLEDAGEALEPALEPLLARSLFRVGGRLMIRLGDADVDYDQNFRLYITTKLSNPHYLPETCIKVTLINFTGLEDQLLAEVVRHERSELEEARDGLDLEDRTLKLLREAEGNILDDEALIATLNNARSTSAAIASRVREAEATERSINEARESYRPAATRASILFFVIADLAAVNPMYQWSLSYFTRLFKSCIASSRQSEDVAERLALLSAFTTDFVFRSVGRGLFEEHKGLFAFLLAAAVARHPSAGEVSEAEWGFFLRGAPASGGGGPAARAPRPPWAPEAQWRALCHLEGAAPAAFLGVAESAARGPEADAWRAWYEADKPHLAPLPGAWDARLPTSAFGRLLLLRALREEKLAFGCSQYAAAKLGPSFMEPAPWTLEEVFCDTSAQAPVIFILSTGADPMAALQRFGDRRGWAMGGRLHLISLGQGQGPLAESLVKHAAGVGDWVCLQNCHLAESWMPRLEEKVAELARDSEGTHPDFRLWLTSMPSPVFPVSVLQNGVKLTNEPPRGVKANLARTYNDTSQELQVLDSCAAKPAEWRRLLFCLSFFHAVVQERRKFGPLGWNIRYEFNASDLDCSASALRMFLDAEGPIPWDAVQFVVGEINYGGRVTDDLDRRCLAAVLRRALCPAAAGGEGFELAGAGGGYRVPAAGAGVEAVREHIRALPSTEAPAVFGMHPNAEVAFQRQEARRLLDSVLLMQPRVGGGGGEAGGGGGGAAVSSDQIVLALAGEILAGLPPDLDASEAAPGLLDGTAQAPAPPQPAAGGGAALAAAGGDASSPPPSSSAEAEAAAGGGVGSSGGAPPPPDSLAVVLGQEVERFARLASVLRSSLDQLRRAIKGLVVMSAELEGMYGALLNNQVPELWARAAYPSLKPLGSWVADYAKRVAFVRGWLTKGEPTCFWLPGLFFPQGFLTGVLQAHARKYAIPIDTLGFGFEVQQQAAAEDVPAPPPDGAFVSGLWLEGARWDPSARCLAEPEPGAMLAPLPVVHFRPQREGAAPEGRYACPLYKTSARAGVLSTTGQSTNFVCCLALPLRPGVGADDCVLQGVAALCVRDD</sequence>
<dbReference type="InterPro" id="IPR004273">
    <property type="entry name" value="Dynein_heavy_D6_P-loop"/>
</dbReference>
<feature type="region of interest" description="Disordered" evidence="17">
    <location>
        <begin position="3177"/>
        <end position="3242"/>
    </location>
</feature>
<evidence type="ECO:0000256" key="14">
    <source>
        <dbReference type="ARBA" id="ARBA00023212"/>
    </source>
</evidence>
<evidence type="ECO:0000313" key="28">
    <source>
        <dbReference type="EMBL" id="GBF88264.1"/>
    </source>
</evidence>
<evidence type="ECO:0000259" key="22">
    <source>
        <dbReference type="Pfam" id="PF12780"/>
    </source>
</evidence>
<dbReference type="Pfam" id="PF12775">
    <property type="entry name" value="AAA_7"/>
    <property type="match status" value="2"/>
</dbReference>
<dbReference type="Pfam" id="PF08393">
    <property type="entry name" value="DHC_N2"/>
    <property type="match status" value="1"/>
</dbReference>
<dbReference type="FunFam" id="3.40.50.300:FF:002141">
    <property type="entry name" value="Dynein heavy chain"/>
    <property type="match status" value="1"/>
</dbReference>
<evidence type="ECO:0000256" key="16">
    <source>
        <dbReference type="SAM" id="Coils"/>
    </source>
</evidence>
<dbReference type="GO" id="GO:0007018">
    <property type="term" value="P:microtubule-based movement"/>
    <property type="evidence" value="ECO:0007669"/>
    <property type="project" value="InterPro"/>
</dbReference>
<dbReference type="Proteomes" id="UP000247498">
    <property type="component" value="Unassembled WGS sequence"/>
</dbReference>
<feature type="domain" description="Dynein heavy chain AAA module D4" evidence="22">
    <location>
        <begin position="1729"/>
        <end position="1987"/>
    </location>
</feature>
<dbReference type="InterPro" id="IPR035699">
    <property type="entry name" value="AAA_6"/>
</dbReference>
<evidence type="ECO:0000259" key="25">
    <source>
        <dbReference type="Pfam" id="PF17857"/>
    </source>
</evidence>
<dbReference type="InterPro" id="IPR013602">
    <property type="entry name" value="Dynein_heavy_linker"/>
</dbReference>
<dbReference type="GO" id="GO:0005929">
    <property type="term" value="C:cilium"/>
    <property type="evidence" value="ECO:0007669"/>
    <property type="project" value="UniProtKB-ARBA"/>
</dbReference>
<dbReference type="FunFam" id="1.20.58.1120:FF:000001">
    <property type="entry name" value="dynein heavy chain 2, axonemal"/>
    <property type="match status" value="1"/>
</dbReference>
<dbReference type="GO" id="GO:0051959">
    <property type="term" value="F:dynein light intermediate chain binding"/>
    <property type="evidence" value="ECO:0007669"/>
    <property type="project" value="InterPro"/>
</dbReference>
<feature type="non-terminal residue" evidence="28">
    <location>
        <position position="1"/>
    </location>
</feature>
<evidence type="ECO:0000256" key="4">
    <source>
        <dbReference type="ARBA" id="ARBA00022701"/>
    </source>
</evidence>
<dbReference type="Pfam" id="PF12781">
    <property type="entry name" value="AAA_9"/>
    <property type="match status" value="1"/>
</dbReference>
<keyword evidence="14" id="KW-0206">Cytoskeleton</keyword>
<feature type="domain" description="Dynein heavy chain 3 AAA+ lid" evidence="25">
    <location>
        <begin position="1585"/>
        <end position="1666"/>
    </location>
</feature>
<dbReference type="GO" id="GO:0045505">
    <property type="term" value="F:dynein intermediate chain binding"/>
    <property type="evidence" value="ECO:0007669"/>
    <property type="project" value="InterPro"/>
</dbReference>
<dbReference type="Gene3D" id="3.40.50.300">
    <property type="entry name" value="P-loop containing nucleotide triphosphate hydrolases"/>
    <property type="match status" value="5"/>
</dbReference>
<evidence type="ECO:0000259" key="23">
    <source>
        <dbReference type="Pfam" id="PF12781"/>
    </source>
</evidence>
<dbReference type="EMBL" id="BDRX01000004">
    <property type="protein sequence ID" value="GBF88264.1"/>
    <property type="molecule type" value="Genomic_DNA"/>
</dbReference>
<dbReference type="Pfam" id="PF12777">
    <property type="entry name" value="MT"/>
    <property type="match status" value="1"/>
</dbReference>
<protein>
    <submittedName>
        <fullName evidence="28">Dynein heavy chain axonemal protein</fullName>
    </submittedName>
</protein>
<dbReference type="Pfam" id="PF03028">
    <property type="entry name" value="Dynein_heavy"/>
    <property type="match status" value="1"/>
</dbReference>
<dbReference type="InterPro" id="IPR027417">
    <property type="entry name" value="P-loop_NTPase"/>
</dbReference>
<dbReference type="Pfam" id="PF12774">
    <property type="entry name" value="AAA_6"/>
    <property type="match status" value="1"/>
</dbReference>
<feature type="compositionally biased region" description="Low complexity" evidence="17">
    <location>
        <begin position="3202"/>
        <end position="3224"/>
    </location>
</feature>
<proteinExistence type="inferred from homology"/>
<dbReference type="FunFam" id="1.10.8.1220:FF:000001">
    <property type="entry name" value="Dynein axonemal heavy chain 5"/>
    <property type="match status" value="1"/>
</dbReference>
<dbReference type="PANTHER" id="PTHR22878">
    <property type="entry name" value="DYNEIN HEAVY CHAIN 6, AXONEMAL-LIKE-RELATED"/>
    <property type="match status" value="1"/>
</dbReference>
<evidence type="ECO:0000256" key="5">
    <source>
        <dbReference type="ARBA" id="ARBA00022737"/>
    </source>
</evidence>
<feature type="coiled-coil region" evidence="16">
    <location>
        <begin position="2212"/>
        <end position="2270"/>
    </location>
</feature>
<dbReference type="Gene3D" id="1.10.8.720">
    <property type="entry name" value="Region D6 of dynein motor"/>
    <property type="match status" value="1"/>
</dbReference>
<dbReference type="PANTHER" id="PTHR22878:SF68">
    <property type="entry name" value="DYNEIN HEAVY CHAIN 6, AXONEMAL-LIKE"/>
    <property type="match status" value="1"/>
</dbReference>
<evidence type="ECO:0000259" key="26">
    <source>
        <dbReference type="Pfam" id="PF18198"/>
    </source>
</evidence>
<name>A0A2V0NLH0_9CHLO</name>
<keyword evidence="13" id="KW-0505">Motor protein</keyword>
<evidence type="ECO:0000259" key="27">
    <source>
        <dbReference type="Pfam" id="PF18199"/>
    </source>
</evidence>
<dbReference type="FunFam" id="1.10.8.710:FF:000004">
    <property type="entry name" value="Dynein axonemal heavy chain 6"/>
    <property type="match status" value="1"/>
</dbReference>
<dbReference type="GO" id="GO:0005874">
    <property type="term" value="C:microtubule"/>
    <property type="evidence" value="ECO:0007669"/>
    <property type="project" value="UniProtKB-KW"/>
</dbReference>
<comment type="subcellular location">
    <subcellularLocation>
        <location evidence="1">Cytoplasm</location>
        <location evidence="1">Cytoskeleton</location>
        <location evidence="1">Flagellum axoneme</location>
    </subcellularLocation>
</comment>
<evidence type="ECO:0000256" key="15">
    <source>
        <dbReference type="ARBA" id="ARBA00023273"/>
    </source>
</evidence>
<dbReference type="Gene3D" id="1.10.8.710">
    <property type="match status" value="1"/>
</dbReference>
<evidence type="ECO:0000256" key="10">
    <source>
        <dbReference type="ARBA" id="ARBA00023017"/>
    </source>
</evidence>
<dbReference type="Pfam" id="PF18198">
    <property type="entry name" value="AAA_lid_11"/>
    <property type="match status" value="1"/>
</dbReference>
<dbReference type="InterPro" id="IPR042228">
    <property type="entry name" value="Dynein_linker_3"/>
</dbReference>
<dbReference type="InterPro" id="IPR024317">
    <property type="entry name" value="Dynein_heavy_chain_D4_dom"/>
</dbReference>
<dbReference type="InterPro" id="IPR043157">
    <property type="entry name" value="Dynein_AAA1S"/>
</dbReference>
<dbReference type="GO" id="GO:0005524">
    <property type="term" value="F:ATP binding"/>
    <property type="evidence" value="ECO:0007669"/>
    <property type="project" value="UniProtKB-KW"/>
</dbReference>
<evidence type="ECO:0000259" key="20">
    <source>
        <dbReference type="Pfam" id="PF12774"/>
    </source>
</evidence>
<dbReference type="SUPFAM" id="SSF52540">
    <property type="entry name" value="P-loop containing nucleoside triphosphate hydrolases"/>
    <property type="match status" value="4"/>
</dbReference>
<dbReference type="GO" id="GO:0008569">
    <property type="term" value="F:minus-end-directed microtubule motor activity"/>
    <property type="evidence" value="ECO:0007669"/>
    <property type="project" value="InterPro"/>
</dbReference>
<dbReference type="Gene3D" id="1.20.1270.280">
    <property type="match status" value="1"/>
</dbReference>
<dbReference type="InterPro" id="IPR042222">
    <property type="entry name" value="Dynein_2_N"/>
</dbReference>
<dbReference type="Pfam" id="PF17857">
    <property type="entry name" value="AAA_lid_1"/>
    <property type="match status" value="1"/>
</dbReference>
<feature type="domain" description="Dynein heavy chain AAA 5 extension" evidence="24">
    <location>
        <begin position="1200"/>
        <end position="1309"/>
    </location>
</feature>
<dbReference type="Gene3D" id="1.20.920.30">
    <property type="match status" value="1"/>
</dbReference>
<feature type="domain" description="Dynein heavy chain coiled coil stalk" evidence="21">
    <location>
        <begin position="2000"/>
        <end position="2331"/>
    </location>
</feature>
<gene>
    <name evidence="28" type="ORF">Rsub_00976</name>
</gene>
<dbReference type="Gene3D" id="1.10.472.130">
    <property type="match status" value="1"/>
</dbReference>
<dbReference type="InterPro" id="IPR026983">
    <property type="entry name" value="DHC"/>
</dbReference>
<feature type="domain" description="Dynein heavy chain linker" evidence="19">
    <location>
        <begin position="177"/>
        <end position="560"/>
    </location>
</feature>
<dbReference type="OrthoDB" id="537704at2759"/>
<dbReference type="FunFam" id="1.20.920.20:FF:000006">
    <property type="entry name" value="Dynein, axonemal, heavy chain 6"/>
    <property type="match status" value="1"/>
</dbReference>
<dbReference type="Gene3D" id="1.10.8.1220">
    <property type="match status" value="1"/>
</dbReference>
<dbReference type="InterPro" id="IPR043160">
    <property type="entry name" value="Dynein_C_barrel"/>
</dbReference>
<dbReference type="GO" id="GO:0030286">
    <property type="term" value="C:dynein complex"/>
    <property type="evidence" value="ECO:0007669"/>
    <property type="project" value="UniProtKB-KW"/>
</dbReference>
<dbReference type="FunFam" id="1.20.920.30:FF:000002">
    <property type="entry name" value="Dynein axonemal heavy chain 3"/>
    <property type="match status" value="1"/>
</dbReference>
<evidence type="ECO:0000256" key="12">
    <source>
        <dbReference type="ARBA" id="ARBA00023069"/>
    </source>
</evidence>
<dbReference type="FunFam" id="3.10.490.20:FF:000009">
    <property type="entry name" value="Dynein heavy chain 4"/>
    <property type="match status" value="1"/>
</dbReference>
<dbReference type="FunFam" id="1.20.140.100:FF:000001">
    <property type="entry name" value="dynein heavy chain 17, axonemal"/>
    <property type="match status" value="1"/>
</dbReference>
<feature type="domain" description="Dynein heavy chain region D6 P-loop" evidence="18">
    <location>
        <begin position="2820"/>
        <end position="2937"/>
    </location>
</feature>
<dbReference type="Pfam" id="PF17852">
    <property type="entry name" value="Dynein_AAA_lid"/>
    <property type="match status" value="1"/>
</dbReference>
<keyword evidence="15" id="KW-0966">Cell projection</keyword>
<dbReference type="InParanoid" id="A0A2V0NLH0"/>
<dbReference type="Gene3D" id="3.10.490.20">
    <property type="match status" value="1"/>
</dbReference>
<evidence type="ECO:0000259" key="19">
    <source>
        <dbReference type="Pfam" id="PF08393"/>
    </source>
</evidence>
<keyword evidence="7" id="KW-0970">Cilium biogenesis/degradation</keyword>
<organism evidence="28 29">
    <name type="scientific">Raphidocelis subcapitata</name>
    <dbReference type="NCBI Taxonomy" id="307507"/>
    <lineage>
        <taxon>Eukaryota</taxon>
        <taxon>Viridiplantae</taxon>
        <taxon>Chlorophyta</taxon>
        <taxon>core chlorophytes</taxon>
        <taxon>Chlorophyceae</taxon>
        <taxon>CS clade</taxon>
        <taxon>Sphaeropleales</taxon>
        <taxon>Selenastraceae</taxon>
        <taxon>Raphidocelis</taxon>
    </lineage>
</organism>
<keyword evidence="8" id="KW-0067">ATP-binding</keyword>
<dbReference type="Pfam" id="PF18199">
    <property type="entry name" value="Dynein_C"/>
    <property type="match status" value="1"/>
</dbReference>
<evidence type="ECO:0000256" key="11">
    <source>
        <dbReference type="ARBA" id="ARBA00023054"/>
    </source>
</evidence>
<feature type="domain" description="Dynein heavy chain hydrolytic ATP-binding dynein motor region" evidence="20">
    <location>
        <begin position="691"/>
        <end position="1023"/>
    </location>
</feature>
<dbReference type="Gene3D" id="1.20.140.100">
    <property type="entry name" value="Dynein heavy chain, N-terminal domain 2"/>
    <property type="match status" value="1"/>
</dbReference>
<dbReference type="GO" id="GO:0060271">
    <property type="term" value="P:cilium assembly"/>
    <property type="evidence" value="ECO:0007669"/>
    <property type="project" value="UniProtKB-ARBA"/>
</dbReference>
<dbReference type="InterPro" id="IPR041466">
    <property type="entry name" value="Dynein_AAA5_ext"/>
</dbReference>
<evidence type="ECO:0000256" key="13">
    <source>
        <dbReference type="ARBA" id="ARBA00023175"/>
    </source>
</evidence>
<dbReference type="InterPro" id="IPR035706">
    <property type="entry name" value="AAA_9"/>
</dbReference>
<evidence type="ECO:0000256" key="7">
    <source>
        <dbReference type="ARBA" id="ARBA00022794"/>
    </source>
</evidence>
<evidence type="ECO:0000256" key="8">
    <source>
        <dbReference type="ARBA" id="ARBA00022840"/>
    </source>
</evidence>
<dbReference type="STRING" id="307507.A0A2V0NLH0"/>
<keyword evidence="9" id="KW-0282">Flagellum</keyword>
<dbReference type="FunFam" id="3.40.50.300:FF:000362">
    <property type="entry name" value="Dynein, axonemal, heavy chain 6"/>
    <property type="match status" value="1"/>
</dbReference>
<dbReference type="InterPro" id="IPR041589">
    <property type="entry name" value="DNAH3_AAA_lid_1"/>
</dbReference>
<keyword evidence="10" id="KW-0243">Dynein</keyword>
<accession>A0A2V0NLH0</accession>
<dbReference type="Gene3D" id="3.20.180.20">
    <property type="entry name" value="Dynein heavy chain, N-terminal domain 2"/>
    <property type="match status" value="1"/>
</dbReference>
<dbReference type="InterPro" id="IPR041228">
    <property type="entry name" value="Dynein_C"/>
</dbReference>
<evidence type="ECO:0000256" key="6">
    <source>
        <dbReference type="ARBA" id="ARBA00022741"/>
    </source>
</evidence>
<dbReference type="FunFam" id="3.20.180.20:FF:000001">
    <property type="entry name" value="Dynein axonemal heavy chain 5"/>
    <property type="match status" value="1"/>
</dbReference>
<dbReference type="Gene3D" id="1.20.58.1120">
    <property type="match status" value="1"/>
</dbReference>
<keyword evidence="29" id="KW-1185">Reference proteome</keyword>
<evidence type="ECO:0000256" key="1">
    <source>
        <dbReference type="ARBA" id="ARBA00004611"/>
    </source>
</evidence>
<keyword evidence="3" id="KW-0963">Cytoplasm</keyword>
<reference evidence="28 29" key="1">
    <citation type="journal article" date="2018" name="Sci. Rep.">
        <title>Raphidocelis subcapitata (=Pseudokirchneriella subcapitata) provides an insight into genome evolution and environmental adaptations in the Sphaeropleales.</title>
        <authorList>
            <person name="Suzuki S."/>
            <person name="Yamaguchi H."/>
            <person name="Nakajima N."/>
            <person name="Kawachi M."/>
        </authorList>
    </citation>
    <scope>NUCLEOTIDE SEQUENCE [LARGE SCALE GENOMIC DNA]</scope>
    <source>
        <strain evidence="28 29">NIES-35</strain>
    </source>
</reference>
<feature type="domain" description="Dynein heavy chain ATP-binding dynein motor region" evidence="23">
    <location>
        <begin position="2359"/>
        <end position="2564"/>
    </location>
</feature>
<feature type="domain" description="Dynein heavy chain C-terminal" evidence="27">
    <location>
        <begin position="3120"/>
        <end position="3485"/>
    </location>
</feature>
<comment type="similarity">
    <text evidence="2">Belongs to the dynein heavy chain family.</text>
</comment>
<dbReference type="FunFam" id="3.40.50.300:FF:000063">
    <property type="entry name" value="dynein heavy chain 6, axonemal"/>
    <property type="match status" value="1"/>
</dbReference>
<evidence type="ECO:0000256" key="9">
    <source>
        <dbReference type="ARBA" id="ARBA00022846"/>
    </source>
</evidence>
<evidence type="ECO:0000259" key="21">
    <source>
        <dbReference type="Pfam" id="PF12777"/>
    </source>
</evidence>
<evidence type="ECO:0000313" key="29">
    <source>
        <dbReference type="Proteomes" id="UP000247498"/>
    </source>
</evidence>
<dbReference type="InterPro" id="IPR042219">
    <property type="entry name" value="AAA_lid_11_sf"/>
</dbReference>
<feature type="domain" description="Dynein heavy chain AAA lid" evidence="26">
    <location>
        <begin position="2972"/>
        <end position="3113"/>
    </location>
</feature>
<evidence type="ECO:0000256" key="3">
    <source>
        <dbReference type="ARBA" id="ARBA00022490"/>
    </source>
</evidence>
<dbReference type="Pfam" id="PF12780">
    <property type="entry name" value="AAA_8"/>
    <property type="match status" value="1"/>
</dbReference>
<evidence type="ECO:0000259" key="24">
    <source>
        <dbReference type="Pfam" id="PF17852"/>
    </source>
</evidence>
<dbReference type="FunFam" id="3.40.50.300:FF:001145">
    <property type="entry name" value="Putative dynein heavy chain"/>
    <property type="match status" value="1"/>
</dbReference>
<keyword evidence="12" id="KW-0969">Cilium</keyword>
<keyword evidence="11 16" id="KW-0175">Coiled coil</keyword>
<keyword evidence="5" id="KW-0677">Repeat</keyword>
<dbReference type="InterPro" id="IPR041658">
    <property type="entry name" value="AAA_lid_11"/>
</dbReference>
<evidence type="ECO:0000256" key="17">
    <source>
        <dbReference type="SAM" id="MobiDB-lite"/>
    </source>
</evidence>
<keyword evidence="4" id="KW-0493">Microtubule</keyword>
<evidence type="ECO:0000259" key="18">
    <source>
        <dbReference type="Pfam" id="PF03028"/>
    </source>
</evidence>
<evidence type="ECO:0000256" key="2">
    <source>
        <dbReference type="ARBA" id="ARBA00008887"/>
    </source>
</evidence>